<dbReference type="VEuPathDB" id="FungiDB:PV06_10756"/>
<evidence type="ECO:0000256" key="1">
    <source>
        <dbReference type="SAM" id="MobiDB-lite"/>
    </source>
</evidence>
<organism evidence="2 3">
    <name type="scientific">Exophiala oligosperma</name>
    <dbReference type="NCBI Taxonomy" id="215243"/>
    <lineage>
        <taxon>Eukaryota</taxon>
        <taxon>Fungi</taxon>
        <taxon>Dikarya</taxon>
        <taxon>Ascomycota</taxon>
        <taxon>Pezizomycotina</taxon>
        <taxon>Eurotiomycetes</taxon>
        <taxon>Chaetothyriomycetidae</taxon>
        <taxon>Chaetothyriales</taxon>
        <taxon>Herpotrichiellaceae</taxon>
        <taxon>Exophiala</taxon>
    </lineage>
</organism>
<dbReference type="AlphaFoldDB" id="A0A0D2BI81"/>
<dbReference type="EMBL" id="KN847346">
    <property type="protein sequence ID" value="KIW37133.1"/>
    <property type="molecule type" value="Genomic_DNA"/>
</dbReference>
<protein>
    <submittedName>
        <fullName evidence="2">Uncharacterized protein</fullName>
    </submittedName>
</protein>
<reference evidence="2 3" key="1">
    <citation type="submission" date="2015-01" db="EMBL/GenBank/DDBJ databases">
        <title>The Genome Sequence of Exophiala oligosperma CBS72588.</title>
        <authorList>
            <consortium name="The Broad Institute Genomics Platform"/>
            <person name="Cuomo C."/>
            <person name="de Hoog S."/>
            <person name="Gorbushina A."/>
            <person name="Stielow B."/>
            <person name="Teixiera M."/>
            <person name="Abouelleil A."/>
            <person name="Chapman S.B."/>
            <person name="Priest M."/>
            <person name="Young S.K."/>
            <person name="Wortman J."/>
            <person name="Nusbaum C."/>
            <person name="Birren B."/>
        </authorList>
    </citation>
    <scope>NUCLEOTIDE SEQUENCE [LARGE SCALE GENOMIC DNA]</scope>
    <source>
        <strain evidence="2 3">CBS 72588</strain>
    </source>
</reference>
<evidence type="ECO:0000313" key="2">
    <source>
        <dbReference type="EMBL" id="KIW37132.1"/>
    </source>
</evidence>
<dbReference type="RefSeq" id="XP_016257349.1">
    <property type="nucleotide sequence ID" value="XM_016412335.1"/>
</dbReference>
<sequence length="168" mass="18728">MQPRTRLPSSEDVDRRLESSSSDHLPYSSSSEQYCTRSPSESPTSSCCWPCTTMGTSSSASSSVLDWGNSFATGLRRRSLSAPLLSSREILLKKVPRCVVDETRCGVGQRMVNSLTESKGNEEAVKHMSRRYFGKFAARSIYSYYFEQVLQALGLSVLHFVSFSSRPM</sequence>
<proteinExistence type="predicted"/>
<gene>
    <name evidence="2" type="ORF">PV06_10756</name>
</gene>
<accession>A0A0D2BI81</accession>
<feature type="region of interest" description="Disordered" evidence="1">
    <location>
        <begin position="1"/>
        <end position="43"/>
    </location>
</feature>
<dbReference type="Proteomes" id="UP000053342">
    <property type="component" value="Unassembled WGS sequence"/>
</dbReference>
<name>A0A0D2BI81_9EURO</name>
<dbReference type="RefSeq" id="XP_016257348.1">
    <property type="nucleotide sequence ID" value="XM_016412334.1"/>
</dbReference>
<dbReference type="HOGENOM" id="CLU_1586488_0_0_1"/>
<feature type="compositionally biased region" description="Polar residues" evidence="1">
    <location>
        <begin position="32"/>
        <end position="43"/>
    </location>
</feature>
<dbReference type="GeneID" id="27362830"/>
<dbReference type="EMBL" id="KN847346">
    <property type="protein sequence ID" value="KIW37132.1"/>
    <property type="molecule type" value="Genomic_DNA"/>
</dbReference>
<keyword evidence="3" id="KW-1185">Reference proteome</keyword>
<feature type="compositionally biased region" description="Low complexity" evidence="1">
    <location>
        <begin position="19"/>
        <end position="31"/>
    </location>
</feature>
<evidence type="ECO:0000313" key="3">
    <source>
        <dbReference type="Proteomes" id="UP000053342"/>
    </source>
</evidence>